<evidence type="ECO:0000256" key="13">
    <source>
        <dbReference type="RuleBase" id="RU362010"/>
    </source>
</evidence>
<accession>A0A316DVE5</accession>
<evidence type="ECO:0000256" key="4">
    <source>
        <dbReference type="ARBA" id="ARBA00022448"/>
    </source>
</evidence>
<dbReference type="NCBIfam" id="TIGR00383">
    <property type="entry name" value="corA"/>
    <property type="match status" value="1"/>
</dbReference>
<dbReference type="PANTHER" id="PTHR47685">
    <property type="entry name" value="MAGNESIUM TRANSPORT PROTEIN CORA"/>
    <property type="match status" value="1"/>
</dbReference>
<dbReference type="Pfam" id="PF01544">
    <property type="entry name" value="CorA"/>
    <property type="match status" value="1"/>
</dbReference>
<gene>
    <name evidence="13 14" type="primary">corA</name>
    <name evidence="14" type="ORF">HZY62_18630</name>
    <name evidence="15" type="ORF">LX92_03980</name>
</gene>
<dbReference type="Proteomes" id="UP000245667">
    <property type="component" value="Unassembled WGS sequence"/>
</dbReference>
<dbReference type="EMBL" id="JACWLN010000012">
    <property type="protein sequence ID" value="MBD1262619.1"/>
    <property type="molecule type" value="Genomic_DNA"/>
</dbReference>
<reference evidence="15 16" key="1">
    <citation type="submission" date="2018-05" db="EMBL/GenBank/DDBJ databases">
        <title>Genomic Encyclopedia of Archaeal and Bacterial Type Strains, Phase II (KMG-II): from individual species to whole genera.</title>
        <authorList>
            <person name="Goeker M."/>
        </authorList>
    </citation>
    <scope>NUCLEOTIDE SEQUENCE [LARGE SCALE GENOMIC DNA]</scope>
    <source>
        <strain evidence="15 16">DSM 23514</strain>
    </source>
</reference>
<evidence type="ECO:0000256" key="6">
    <source>
        <dbReference type="ARBA" id="ARBA00022519"/>
    </source>
</evidence>
<comment type="catalytic activity">
    <reaction evidence="12">
        <text>Mg(2+)(in) = Mg(2+)(out)</text>
        <dbReference type="Rhea" id="RHEA:29827"/>
        <dbReference type="ChEBI" id="CHEBI:18420"/>
    </reaction>
</comment>
<dbReference type="InterPro" id="IPR045863">
    <property type="entry name" value="CorA_TM1_TM2"/>
</dbReference>
<reference evidence="14 17" key="2">
    <citation type="submission" date="2020-07" db="EMBL/GenBank/DDBJ databases">
        <title>The draft genome sequence of Maribacter polysiphoniae KCTC 22021.</title>
        <authorList>
            <person name="Mu L."/>
        </authorList>
    </citation>
    <scope>NUCLEOTIDE SEQUENCE [LARGE SCALE GENOMIC DNA]</scope>
    <source>
        <strain evidence="14 17">KCTC 22021</strain>
    </source>
</reference>
<comment type="subcellular location">
    <subcellularLocation>
        <location evidence="1">Cell inner membrane</location>
        <topology evidence="1">Multi-pass membrane protein</topology>
    </subcellularLocation>
    <subcellularLocation>
        <location evidence="13">Membrane</location>
        <topology evidence="13">Multi-pass membrane protein</topology>
    </subcellularLocation>
</comment>
<sequence length="310" mass="36243">MITHISIENGQFKVETGLESLNPNIIWIDLISPTKEEKKQIEQYFGVELFTIQESEEIESSSKYTETENEIGINLNFLRSEKNKHINEPVSFILRENFLITQREHEYKTFQDTYKKIKSVKPKTGIDVFLTILDTRIDFDADLIENITEQISGISRGLVKDNTIEREILLKITTFQESTISIRENIIEKQRILSAILKSKFFPQEDYENIRVMIKDVGSLLDHTSFNFERLEFLQNTFLGLVDMEQNRIIKIFTVVTVIFMPPTLIASMYGMNFKFMPELGKTWGYPLAIGLMVLSSILTLLFFKRKRWL</sequence>
<dbReference type="GO" id="GO:0015095">
    <property type="term" value="F:magnesium ion transmembrane transporter activity"/>
    <property type="evidence" value="ECO:0007669"/>
    <property type="project" value="UniProtKB-UniRule"/>
</dbReference>
<evidence type="ECO:0000256" key="7">
    <source>
        <dbReference type="ARBA" id="ARBA00022692"/>
    </source>
</evidence>
<evidence type="ECO:0000256" key="1">
    <source>
        <dbReference type="ARBA" id="ARBA00004429"/>
    </source>
</evidence>
<dbReference type="GO" id="GO:0015087">
    <property type="term" value="F:cobalt ion transmembrane transporter activity"/>
    <property type="evidence" value="ECO:0007669"/>
    <property type="project" value="UniProtKB-UniRule"/>
</dbReference>
<dbReference type="AlphaFoldDB" id="A0A316DVE5"/>
<dbReference type="Proteomes" id="UP000651837">
    <property type="component" value="Unassembled WGS sequence"/>
</dbReference>
<organism evidence="15 16">
    <name type="scientific">Maribacter polysiphoniae</name>
    <dbReference type="NCBI Taxonomy" id="429344"/>
    <lineage>
        <taxon>Bacteria</taxon>
        <taxon>Pseudomonadati</taxon>
        <taxon>Bacteroidota</taxon>
        <taxon>Flavobacteriia</taxon>
        <taxon>Flavobacteriales</taxon>
        <taxon>Flavobacteriaceae</taxon>
        <taxon>Maribacter</taxon>
    </lineage>
</organism>
<dbReference type="GO" id="GO:0015099">
    <property type="term" value="F:nickel cation transmembrane transporter activity"/>
    <property type="evidence" value="ECO:0007669"/>
    <property type="project" value="TreeGrafter"/>
</dbReference>
<evidence type="ECO:0000313" key="16">
    <source>
        <dbReference type="Proteomes" id="UP000245667"/>
    </source>
</evidence>
<dbReference type="InterPro" id="IPR004488">
    <property type="entry name" value="Mg/Co-transport_prot_CorA"/>
</dbReference>
<evidence type="ECO:0000256" key="12">
    <source>
        <dbReference type="ARBA" id="ARBA00034269"/>
    </source>
</evidence>
<comment type="function">
    <text evidence="13">Mediates influx of magnesium ions.</text>
</comment>
<dbReference type="InterPro" id="IPR050829">
    <property type="entry name" value="CorA_MIT"/>
</dbReference>
<dbReference type="FunFam" id="1.20.58.340:FF:000001">
    <property type="entry name" value="Magnesium transport protein CorA"/>
    <property type="match status" value="1"/>
</dbReference>
<name>A0A316DVE5_9FLAO</name>
<keyword evidence="5 13" id="KW-1003">Cell membrane</keyword>
<evidence type="ECO:0000256" key="5">
    <source>
        <dbReference type="ARBA" id="ARBA00022475"/>
    </source>
</evidence>
<dbReference type="SUPFAM" id="SSF143865">
    <property type="entry name" value="CorA soluble domain-like"/>
    <property type="match status" value="1"/>
</dbReference>
<evidence type="ECO:0000256" key="9">
    <source>
        <dbReference type="ARBA" id="ARBA00022989"/>
    </source>
</evidence>
<feature type="transmembrane region" description="Helical" evidence="13">
    <location>
        <begin position="284"/>
        <end position="304"/>
    </location>
</feature>
<keyword evidence="7 13" id="KW-0812">Transmembrane</keyword>
<evidence type="ECO:0000256" key="10">
    <source>
        <dbReference type="ARBA" id="ARBA00023065"/>
    </source>
</evidence>
<keyword evidence="4 13" id="KW-0813">Transport</keyword>
<dbReference type="SUPFAM" id="SSF144083">
    <property type="entry name" value="Magnesium transport protein CorA, transmembrane region"/>
    <property type="match status" value="1"/>
</dbReference>
<comment type="caution">
    <text evidence="15">The sequence shown here is derived from an EMBL/GenBank/DDBJ whole genome shotgun (WGS) entry which is preliminary data.</text>
</comment>
<evidence type="ECO:0000256" key="2">
    <source>
        <dbReference type="ARBA" id="ARBA00009765"/>
    </source>
</evidence>
<feature type="transmembrane region" description="Helical" evidence="13">
    <location>
        <begin position="252"/>
        <end position="272"/>
    </location>
</feature>
<comment type="similarity">
    <text evidence="2 13">Belongs to the CorA metal ion transporter (MIT) (TC 1.A.35) family.</text>
</comment>
<keyword evidence="9 13" id="KW-1133">Transmembrane helix</keyword>
<evidence type="ECO:0000256" key="11">
    <source>
        <dbReference type="ARBA" id="ARBA00023136"/>
    </source>
</evidence>
<dbReference type="EMBL" id="QGGQ01000013">
    <property type="protein sequence ID" value="PWK21179.1"/>
    <property type="molecule type" value="Genomic_DNA"/>
</dbReference>
<dbReference type="Gene3D" id="1.20.58.340">
    <property type="entry name" value="Magnesium transport protein CorA, transmembrane region"/>
    <property type="match status" value="2"/>
</dbReference>
<evidence type="ECO:0000313" key="15">
    <source>
        <dbReference type="EMBL" id="PWK21179.1"/>
    </source>
</evidence>
<keyword evidence="17" id="KW-1185">Reference proteome</keyword>
<protein>
    <recommendedName>
        <fullName evidence="3 13">Magnesium transport protein CorA</fullName>
    </recommendedName>
</protein>
<dbReference type="OrthoDB" id="9803416at2"/>
<keyword evidence="11 13" id="KW-0472">Membrane</keyword>
<dbReference type="GO" id="GO:0005886">
    <property type="term" value="C:plasma membrane"/>
    <property type="evidence" value="ECO:0007669"/>
    <property type="project" value="UniProtKB-SubCell"/>
</dbReference>
<dbReference type="InterPro" id="IPR002523">
    <property type="entry name" value="MgTranspt_CorA/ZnTranspt_ZntB"/>
</dbReference>
<keyword evidence="6" id="KW-0997">Cell inner membrane</keyword>
<dbReference type="PANTHER" id="PTHR47685:SF1">
    <property type="entry name" value="MAGNESIUM TRANSPORT PROTEIN CORA"/>
    <property type="match status" value="1"/>
</dbReference>
<keyword evidence="10 13" id="KW-0406">Ion transport</keyword>
<evidence type="ECO:0000313" key="17">
    <source>
        <dbReference type="Proteomes" id="UP000651837"/>
    </source>
</evidence>
<dbReference type="InterPro" id="IPR045861">
    <property type="entry name" value="CorA_cytoplasmic_dom"/>
</dbReference>
<evidence type="ECO:0000313" key="14">
    <source>
        <dbReference type="EMBL" id="MBD1262619.1"/>
    </source>
</evidence>
<keyword evidence="8 13" id="KW-0460">Magnesium</keyword>
<evidence type="ECO:0000256" key="3">
    <source>
        <dbReference type="ARBA" id="ARBA00019439"/>
    </source>
</evidence>
<proteinExistence type="inferred from homology"/>
<dbReference type="RefSeq" id="WP_109654313.1">
    <property type="nucleotide sequence ID" value="NZ_JACWLN010000012.1"/>
</dbReference>
<evidence type="ECO:0000256" key="8">
    <source>
        <dbReference type="ARBA" id="ARBA00022842"/>
    </source>
</evidence>
<dbReference type="Gene3D" id="3.30.460.20">
    <property type="entry name" value="CorA soluble domain-like"/>
    <property type="match status" value="1"/>
</dbReference>